<accession>A0A0D2HAK3</accession>
<comment type="similarity">
    <text evidence="1">Belongs to the NmrA-type oxidoreductase family. Isoflavone reductase subfamily.</text>
</comment>
<dbReference type="GeneID" id="27701875"/>
<dbReference type="GO" id="GO:0016491">
    <property type="term" value="F:oxidoreductase activity"/>
    <property type="evidence" value="ECO:0007669"/>
    <property type="project" value="UniProtKB-KW"/>
</dbReference>
<evidence type="ECO:0000256" key="2">
    <source>
        <dbReference type="ARBA" id="ARBA00022857"/>
    </source>
</evidence>
<evidence type="ECO:0000313" key="5">
    <source>
        <dbReference type="EMBL" id="KIW90303.1"/>
    </source>
</evidence>
<dbReference type="PANTHER" id="PTHR47706">
    <property type="entry name" value="NMRA-LIKE FAMILY PROTEIN"/>
    <property type="match status" value="1"/>
</dbReference>
<proteinExistence type="inferred from homology"/>
<evidence type="ECO:0000313" key="6">
    <source>
        <dbReference type="Proteomes" id="UP000053789"/>
    </source>
</evidence>
<feature type="domain" description="NAD(P)-binding" evidence="4">
    <location>
        <begin position="11"/>
        <end position="155"/>
    </location>
</feature>
<dbReference type="Pfam" id="PF13460">
    <property type="entry name" value="NAD_binding_10"/>
    <property type="match status" value="1"/>
</dbReference>
<dbReference type="AlphaFoldDB" id="A0A0D2HAK3"/>
<protein>
    <recommendedName>
        <fullName evidence="4">NAD(P)-binding domain-containing protein</fullName>
    </recommendedName>
</protein>
<dbReference type="SUPFAM" id="SSF51735">
    <property type="entry name" value="NAD(P)-binding Rossmann-fold domains"/>
    <property type="match status" value="1"/>
</dbReference>
<dbReference type="VEuPathDB" id="FungiDB:Z519_08947"/>
<keyword evidence="3" id="KW-0560">Oxidoreductase</keyword>
<dbReference type="Proteomes" id="UP000053789">
    <property type="component" value="Unassembled WGS sequence"/>
</dbReference>
<name>A0A0D2HAK3_CLAB1</name>
<dbReference type="OrthoDB" id="10000533at2759"/>
<sequence>MTEMITVAIAGATGGVGRTILDHLELSSNKFKVIVLSRKPPEEAAGLSATGTKYIHIDYDDVDVLATVLGELDVHTVISTIGISSAETSRAQCNLIKAAHKSSATKRLIPSEYWAKTVPELLPLDPTVQWRLDAASLLQSSSLQYTRIVCGWFMDYWGMPYVKSHLSGFSWGVDLFNRRAAIPGDGKNILSLTLVADVARAVLLLLDAEEWPEWTFAVGDNVTFEEFLSTAERLAGSKFELTYDSLQELENGKVTLLPKPGSTAWEASASETQDRKDMLTLYGKIYISGVLDLSQESPQLSTVFPDWNPKKLESFLAEVWQGRP</sequence>
<keyword evidence="2" id="KW-0521">NADP</keyword>
<dbReference type="HOGENOM" id="CLU_044876_0_0_1"/>
<keyword evidence="6" id="KW-1185">Reference proteome</keyword>
<dbReference type="InterPro" id="IPR051609">
    <property type="entry name" value="NmrA/Isoflavone_reductase-like"/>
</dbReference>
<evidence type="ECO:0000256" key="1">
    <source>
        <dbReference type="ARBA" id="ARBA00005725"/>
    </source>
</evidence>
<reference evidence="5" key="1">
    <citation type="submission" date="2015-01" db="EMBL/GenBank/DDBJ databases">
        <title>The Genome Sequence of Cladophialophora bantiana CBS 173.52.</title>
        <authorList>
            <consortium name="The Broad Institute Genomics Platform"/>
            <person name="Cuomo C."/>
            <person name="de Hoog S."/>
            <person name="Gorbushina A."/>
            <person name="Stielow B."/>
            <person name="Teixiera M."/>
            <person name="Abouelleil A."/>
            <person name="Chapman S.B."/>
            <person name="Priest M."/>
            <person name="Young S.K."/>
            <person name="Wortman J."/>
            <person name="Nusbaum C."/>
            <person name="Birren B."/>
        </authorList>
    </citation>
    <scope>NUCLEOTIDE SEQUENCE [LARGE SCALE GENOMIC DNA]</scope>
    <source>
        <strain evidence="5">CBS 173.52</strain>
    </source>
</reference>
<evidence type="ECO:0000259" key="4">
    <source>
        <dbReference type="Pfam" id="PF13460"/>
    </source>
</evidence>
<dbReference type="Gene3D" id="3.90.25.10">
    <property type="entry name" value="UDP-galactose 4-epimerase, domain 1"/>
    <property type="match status" value="1"/>
</dbReference>
<gene>
    <name evidence="5" type="ORF">Z519_08947</name>
</gene>
<organism evidence="5 6">
    <name type="scientific">Cladophialophora bantiana (strain ATCC 10958 / CBS 173.52 / CDC B-1940 / NIH 8579)</name>
    <name type="common">Xylohypha bantiana</name>
    <dbReference type="NCBI Taxonomy" id="1442370"/>
    <lineage>
        <taxon>Eukaryota</taxon>
        <taxon>Fungi</taxon>
        <taxon>Dikarya</taxon>
        <taxon>Ascomycota</taxon>
        <taxon>Pezizomycotina</taxon>
        <taxon>Eurotiomycetes</taxon>
        <taxon>Chaetothyriomycetidae</taxon>
        <taxon>Chaetothyriales</taxon>
        <taxon>Herpotrichiellaceae</taxon>
        <taxon>Cladophialophora</taxon>
    </lineage>
</organism>
<dbReference type="InterPro" id="IPR036291">
    <property type="entry name" value="NAD(P)-bd_dom_sf"/>
</dbReference>
<evidence type="ECO:0000256" key="3">
    <source>
        <dbReference type="ARBA" id="ARBA00023002"/>
    </source>
</evidence>
<dbReference type="InterPro" id="IPR016040">
    <property type="entry name" value="NAD(P)-bd_dom"/>
</dbReference>
<dbReference type="RefSeq" id="XP_016616972.1">
    <property type="nucleotide sequence ID" value="XM_016766674.1"/>
</dbReference>
<dbReference type="Gene3D" id="3.40.50.720">
    <property type="entry name" value="NAD(P)-binding Rossmann-like Domain"/>
    <property type="match status" value="1"/>
</dbReference>
<dbReference type="EMBL" id="KN846993">
    <property type="protein sequence ID" value="KIW90303.1"/>
    <property type="molecule type" value="Genomic_DNA"/>
</dbReference>
<dbReference type="PANTHER" id="PTHR47706:SF4">
    <property type="entry name" value="NMRA-LIKE DOMAIN-CONTAINING PROTEIN"/>
    <property type="match status" value="1"/>
</dbReference>